<dbReference type="InterPro" id="IPR029787">
    <property type="entry name" value="Nucleotide_cyclase"/>
</dbReference>
<dbReference type="NCBIfam" id="TIGR00254">
    <property type="entry name" value="GGDEF"/>
    <property type="match status" value="1"/>
</dbReference>
<dbReference type="GO" id="GO:0071111">
    <property type="term" value="F:cyclic-guanylate-specific phosphodiesterase activity"/>
    <property type="evidence" value="ECO:0007669"/>
    <property type="project" value="InterPro"/>
</dbReference>
<dbReference type="CDD" id="cd01948">
    <property type="entry name" value="EAL"/>
    <property type="match status" value="1"/>
</dbReference>
<dbReference type="SUPFAM" id="SSF141868">
    <property type="entry name" value="EAL domain-like"/>
    <property type="match status" value="1"/>
</dbReference>
<dbReference type="Gene3D" id="2.40.10.220">
    <property type="entry name" value="predicted glycosyltransferase like domains"/>
    <property type="match status" value="1"/>
</dbReference>
<keyword evidence="5" id="KW-1185">Reference proteome</keyword>
<dbReference type="Gene3D" id="3.20.20.450">
    <property type="entry name" value="EAL domain"/>
    <property type="match status" value="1"/>
</dbReference>
<evidence type="ECO:0000259" key="3">
    <source>
        <dbReference type="PROSITE" id="PS50887"/>
    </source>
</evidence>
<dbReference type="InterPro" id="IPR009875">
    <property type="entry name" value="PilZ_domain"/>
</dbReference>
<dbReference type="Pfam" id="PF00990">
    <property type="entry name" value="GGDEF"/>
    <property type="match status" value="1"/>
</dbReference>
<dbReference type="InterPro" id="IPR001633">
    <property type="entry name" value="EAL_dom"/>
</dbReference>
<dbReference type="GO" id="GO:0035438">
    <property type="term" value="F:cyclic-di-GMP binding"/>
    <property type="evidence" value="ECO:0007669"/>
    <property type="project" value="InterPro"/>
</dbReference>
<dbReference type="EMBL" id="CP021425">
    <property type="protein sequence ID" value="ARU57818.1"/>
    <property type="molecule type" value="Genomic_DNA"/>
</dbReference>
<protein>
    <submittedName>
        <fullName evidence="4">PilZ domain-containing signal transduction diguanylate cyclase/phosphodiesterase</fullName>
    </submittedName>
</protein>
<dbReference type="SUPFAM" id="SSF141371">
    <property type="entry name" value="PilZ domain-like"/>
    <property type="match status" value="1"/>
</dbReference>
<dbReference type="PANTHER" id="PTHR33121">
    <property type="entry name" value="CYCLIC DI-GMP PHOSPHODIESTERASE PDEF"/>
    <property type="match status" value="1"/>
</dbReference>
<dbReference type="PROSITE" id="PS50883">
    <property type="entry name" value="EAL"/>
    <property type="match status" value="1"/>
</dbReference>
<dbReference type="OrthoDB" id="9787514at2"/>
<dbReference type="Pfam" id="PF07238">
    <property type="entry name" value="PilZ"/>
    <property type="match status" value="1"/>
</dbReference>
<feature type="domain" description="EAL" evidence="2">
    <location>
        <begin position="1042"/>
        <end position="1293"/>
    </location>
</feature>
<dbReference type="RefSeq" id="WP_087462671.1">
    <property type="nucleotide sequence ID" value="NZ_CP021425.1"/>
</dbReference>
<dbReference type="InterPro" id="IPR043128">
    <property type="entry name" value="Rev_trsase/Diguanyl_cyclase"/>
</dbReference>
<dbReference type="Pfam" id="PF00563">
    <property type="entry name" value="EAL"/>
    <property type="match status" value="1"/>
</dbReference>
<sequence>MDKRIYKRVPFDHEAKIEVKGKVHSCCIRDFSPGGVLLDLKSSGSGVPAGIDGVTFGSLIRVVLISQHDARVAKITFSGEVRHQRAGGIGVRFYAISGQQLAELASLCRYRWPPEPQVSQTAESRGANGNANKLSEYYQVTLKEQLPVALNRVLTSASEKLLYAFDDATDSWLRADYNLGLQMLEARTNWISQKVCQSVVSRVKLLLQGGAVEGENEADDLHSMIQLQVVEKDTFEEWLSMTSAVRVIENSLGPDINRLSRLFSTFSAAEVDFQNCPVGPGFVLKNVSAAFDNLEFPSSAQQLVFKTIGKGLLNDLRDLYAVLISGAERLGIQIVADTGEQTTSSTAEQLPAASPNPEGNPGRVESGALPLNQGSNAMPVPGSSAGIPGNLLDHLALLNTTLCNGGGLTSSGVQAQGDVVAGIGSEQLRSQFVPGMSAKCKETLLSMIDSIASQPDPQQGDSGSNAQALHELVGKQLNLDELGPSDQAEMLKGLGLMQVTDQLFQSFAAEERVVGPLKPWFEEIKCSMAKVIVNDPTFFSDSHHPARLFLNQLARLGAVKRTSNKSLERSLANFSERIQSQYHGSNDLFVSLLDDVNHLVERQEQAFSRNAERIARTYEGQQTLARARHYVAQCLAEILNGKPVPDSVLAFLEEGGWRNYLVVTLLREGQESTTFIEAVGVIGTLLRWFEQEESEHLEHDFEMELEAHTLIDTIDRELKATGQTGYKRWLNTILSQLMGETGITSTRIDQYKWRGEGEEEIEQLNRAVEVVKPKDRWERRAVSLKVGDWVLVSLPGEEPQRMRLAWSGTNFYRFVFVSNSGLQDIDVSLEDFAEGIREGRYQVLSEEEVPLVDQGLHKMVQTVYEDIAGTASCDPLTALLNRQEFERHLDRTVVAAIRHGVPVTVCYIDVDQFRLINNAYGHTAGDEILKQVARLVQNHCDSEVICSRIGGNEFGLIFRDSEKSQVHVRLERLRKALADATFTWLEHTFQITASIGYAQINPGTDSVDSLMRKVYLACESAKEHGRNRVVEYALHDKDQLRQDEMMAWVKKIDLQLDELLLLRCQEIRPLNGSTSASHFEILLAVYDDERKLLPPINLIEAAEHFGRMTRIDQWVVSNVFKWMEANPETLASLEGLSINLSGASLGDDQFLDFVLAALETVSFDKGKICFEVTETAAITSLNEAVEFIVTLKNEGCKFALDDFGTGLSSYAYIQRLPVDYLKIDGVFIKNITNNKKDEALVRSINDLAHVMGMKTTAEYVENEQIIHLLKEIGVDKAQGYGVHKPVLLADLCA</sequence>
<dbReference type="CDD" id="cd01949">
    <property type="entry name" value="GGDEF"/>
    <property type="match status" value="1"/>
</dbReference>
<accession>A0A1Y0IBD8</accession>
<dbReference type="Proteomes" id="UP000196027">
    <property type="component" value="Chromosome"/>
</dbReference>
<feature type="region of interest" description="Disordered" evidence="1">
    <location>
        <begin position="341"/>
        <end position="375"/>
    </location>
</feature>
<dbReference type="InterPro" id="IPR050706">
    <property type="entry name" value="Cyclic-di-GMP_PDE-like"/>
</dbReference>
<dbReference type="Pfam" id="PF07793">
    <property type="entry name" value="DUF1631"/>
    <property type="match status" value="1"/>
</dbReference>
<dbReference type="PANTHER" id="PTHR33121:SF23">
    <property type="entry name" value="CYCLIC DI-GMP PHOSPHODIESTERASE PDEB"/>
    <property type="match status" value="1"/>
</dbReference>
<evidence type="ECO:0000259" key="2">
    <source>
        <dbReference type="PROSITE" id="PS50883"/>
    </source>
</evidence>
<dbReference type="SUPFAM" id="SSF55073">
    <property type="entry name" value="Nucleotide cyclase"/>
    <property type="match status" value="1"/>
</dbReference>
<dbReference type="InterPro" id="IPR000160">
    <property type="entry name" value="GGDEF_dom"/>
</dbReference>
<evidence type="ECO:0000313" key="4">
    <source>
        <dbReference type="EMBL" id="ARU57818.1"/>
    </source>
</evidence>
<dbReference type="KEGG" id="ome:OLMES_3798"/>
<gene>
    <name evidence="4" type="ORF">OLMES_3798</name>
</gene>
<dbReference type="InterPro" id="IPR035919">
    <property type="entry name" value="EAL_sf"/>
</dbReference>
<dbReference type="SMART" id="SM00267">
    <property type="entry name" value="GGDEF"/>
    <property type="match status" value="1"/>
</dbReference>
<evidence type="ECO:0000256" key="1">
    <source>
        <dbReference type="SAM" id="MobiDB-lite"/>
    </source>
</evidence>
<organism evidence="4 5">
    <name type="scientific">Oleiphilus messinensis</name>
    <dbReference type="NCBI Taxonomy" id="141451"/>
    <lineage>
        <taxon>Bacteria</taxon>
        <taxon>Pseudomonadati</taxon>
        <taxon>Pseudomonadota</taxon>
        <taxon>Gammaproteobacteria</taxon>
        <taxon>Oceanospirillales</taxon>
        <taxon>Oleiphilaceae</taxon>
        <taxon>Oleiphilus</taxon>
    </lineage>
</organism>
<dbReference type="Gene3D" id="3.30.70.270">
    <property type="match status" value="1"/>
</dbReference>
<feature type="domain" description="GGDEF" evidence="3">
    <location>
        <begin position="901"/>
        <end position="1034"/>
    </location>
</feature>
<dbReference type="SMART" id="SM00052">
    <property type="entry name" value="EAL"/>
    <property type="match status" value="1"/>
</dbReference>
<evidence type="ECO:0000313" key="5">
    <source>
        <dbReference type="Proteomes" id="UP000196027"/>
    </source>
</evidence>
<proteinExistence type="predicted"/>
<dbReference type="PROSITE" id="PS50887">
    <property type="entry name" value="GGDEF"/>
    <property type="match status" value="1"/>
</dbReference>
<name>A0A1Y0IBD8_9GAMM</name>
<dbReference type="InterPro" id="IPR012434">
    <property type="entry name" value="DUF1631"/>
</dbReference>
<reference evidence="4 5" key="1">
    <citation type="submission" date="2017-05" db="EMBL/GenBank/DDBJ databases">
        <title>Genomic insights into alkan degradation activity of Oleiphilus messinensis.</title>
        <authorList>
            <person name="Kozyavkin S.A."/>
            <person name="Slesarev A.I."/>
            <person name="Golyshin P.N."/>
            <person name="Korzhenkov A."/>
            <person name="Golyshina O.N."/>
            <person name="Toshchakov S.V."/>
        </authorList>
    </citation>
    <scope>NUCLEOTIDE SEQUENCE [LARGE SCALE GENOMIC DNA]</scope>
    <source>
        <strain evidence="4 5">ME102</strain>
    </source>
</reference>